<dbReference type="EMBL" id="KV454410">
    <property type="protein sequence ID" value="ODQ64866.1"/>
    <property type="molecule type" value="Genomic_DNA"/>
</dbReference>
<accession>A0A1E3PHG5</accession>
<gene>
    <name evidence="1" type="ORF">NADFUDRAFT_51466</name>
</gene>
<proteinExistence type="predicted"/>
<name>A0A1E3PHG5_9ASCO</name>
<reference evidence="1 2" key="1">
    <citation type="journal article" date="2016" name="Proc. Natl. Acad. Sci. U.S.A.">
        <title>Comparative genomics of biotechnologically important yeasts.</title>
        <authorList>
            <person name="Riley R."/>
            <person name="Haridas S."/>
            <person name="Wolfe K.H."/>
            <person name="Lopes M.R."/>
            <person name="Hittinger C.T."/>
            <person name="Goeker M."/>
            <person name="Salamov A.A."/>
            <person name="Wisecaver J.H."/>
            <person name="Long T.M."/>
            <person name="Calvey C.H."/>
            <person name="Aerts A.L."/>
            <person name="Barry K.W."/>
            <person name="Choi C."/>
            <person name="Clum A."/>
            <person name="Coughlan A.Y."/>
            <person name="Deshpande S."/>
            <person name="Douglass A.P."/>
            <person name="Hanson S.J."/>
            <person name="Klenk H.-P."/>
            <person name="LaButti K.M."/>
            <person name="Lapidus A."/>
            <person name="Lindquist E.A."/>
            <person name="Lipzen A.M."/>
            <person name="Meier-Kolthoff J.P."/>
            <person name="Ohm R.A."/>
            <person name="Otillar R.P."/>
            <person name="Pangilinan J.L."/>
            <person name="Peng Y."/>
            <person name="Rokas A."/>
            <person name="Rosa C.A."/>
            <person name="Scheuner C."/>
            <person name="Sibirny A.A."/>
            <person name="Slot J.C."/>
            <person name="Stielow J.B."/>
            <person name="Sun H."/>
            <person name="Kurtzman C.P."/>
            <person name="Blackwell M."/>
            <person name="Grigoriev I.V."/>
            <person name="Jeffries T.W."/>
        </authorList>
    </citation>
    <scope>NUCLEOTIDE SEQUENCE [LARGE SCALE GENOMIC DNA]</scope>
    <source>
        <strain evidence="1 2">DSM 6958</strain>
    </source>
</reference>
<dbReference type="OrthoDB" id="10263222at2759"/>
<keyword evidence="2" id="KW-1185">Reference proteome</keyword>
<dbReference type="GO" id="GO:0004519">
    <property type="term" value="F:endonuclease activity"/>
    <property type="evidence" value="ECO:0007669"/>
    <property type="project" value="InterPro"/>
</dbReference>
<dbReference type="PANTHER" id="PTHR15002">
    <property type="entry name" value="RIBOSOMAL BIOGENESIS PROTEIN LAS1L"/>
    <property type="match status" value="1"/>
</dbReference>
<dbReference type="Pfam" id="PF04031">
    <property type="entry name" value="Las1"/>
    <property type="match status" value="1"/>
</dbReference>
<protein>
    <submittedName>
        <fullName evidence="1">Las1-domain-containing protein</fullName>
    </submittedName>
</protein>
<sequence length="483" mass="54655">MSSARVPKVVPWRSEGELDTLKRWFFPDETIAEDTRPRAVARTKAYLTRGSLPHAIESTSLLTAAILGDTSTNDSFSVRLTYSMAVIRFVNGLLDPAQRAQFAIPLHLLARKLRLPSFFVELRHAGTHEALPSIEILRDAAKRGLDWLWDNYWAVNSYDDYENNTNGSNNLNQADGQTVEQRKESLKEFMRLWRRMRREDPKRVVKAGDSTPEGKELWKLVKQIQTSLEIDEASFMDVLLYMNVLIPAGKDGLARTKASVTMFGPLLVILNEGNPEFIQRLFDYIIDTLNSQETYLDWVPPSLRDKVKNVDDPESSSTSVNFEAKIKNSAKFNDAIMIWLKFFLASQSKKLPSLVNAEHAIKKCLALPRSWNVQVIQYCLDNSLITQESIPPTEKLLESMRSASEVEASLASLLQSKKADTSKKTLKQVQNEVNGYCARLNFQVLGHNDQDLAAGSQATKKQKTGPEIWKRSENWVPKPIGVL</sequence>
<dbReference type="InterPro" id="IPR007174">
    <property type="entry name" value="Las1"/>
</dbReference>
<dbReference type="GO" id="GO:0030687">
    <property type="term" value="C:preribosome, large subunit precursor"/>
    <property type="evidence" value="ECO:0007669"/>
    <property type="project" value="TreeGrafter"/>
</dbReference>
<evidence type="ECO:0000313" key="1">
    <source>
        <dbReference type="EMBL" id="ODQ64866.1"/>
    </source>
</evidence>
<dbReference type="STRING" id="857566.A0A1E3PHG5"/>
<dbReference type="AlphaFoldDB" id="A0A1E3PHG5"/>
<organism evidence="1 2">
    <name type="scientific">Nadsonia fulvescens var. elongata DSM 6958</name>
    <dbReference type="NCBI Taxonomy" id="857566"/>
    <lineage>
        <taxon>Eukaryota</taxon>
        <taxon>Fungi</taxon>
        <taxon>Dikarya</taxon>
        <taxon>Ascomycota</taxon>
        <taxon>Saccharomycotina</taxon>
        <taxon>Dipodascomycetes</taxon>
        <taxon>Dipodascales</taxon>
        <taxon>Dipodascales incertae sedis</taxon>
        <taxon>Nadsonia</taxon>
    </lineage>
</organism>
<dbReference type="GO" id="GO:0000460">
    <property type="term" value="P:maturation of 5.8S rRNA"/>
    <property type="evidence" value="ECO:0007669"/>
    <property type="project" value="TreeGrafter"/>
</dbReference>
<dbReference type="Proteomes" id="UP000095009">
    <property type="component" value="Unassembled WGS sequence"/>
</dbReference>
<dbReference type="GO" id="GO:0000470">
    <property type="term" value="P:maturation of LSU-rRNA"/>
    <property type="evidence" value="ECO:0007669"/>
    <property type="project" value="TreeGrafter"/>
</dbReference>
<dbReference type="GO" id="GO:0090730">
    <property type="term" value="C:Las1 complex"/>
    <property type="evidence" value="ECO:0007669"/>
    <property type="project" value="InterPro"/>
</dbReference>
<dbReference type="PANTHER" id="PTHR15002:SF0">
    <property type="entry name" value="RIBOSOMAL BIOGENESIS PROTEIN LAS1L"/>
    <property type="match status" value="1"/>
</dbReference>
<evidence type="ECO:0000313" key="2">
    <source>
        <dbReference type="Proteomes" id="UP000095009"/>
    </source>
</evidence>